<sequence>MVFAIFRRNQSTHAKLKEEKISLVQQRSKGSSENGRSHHESIFNIQPDIFEDVSEEREEEWTADFPKNLDKRENTAGSEAESQNDSAIELLASHPKKAGDVFTRTTSSKLTPTENKDAIIESLKQKCKTLRDKILQYGDIDNYSESETAMALEREKYRLKKELKVVKSQLKFTNTALEDAVQKIQNQSLEKATLAETIDNQSDQIHDFKVKCELLEKEVRELKRRLQKYEDEGSTKENDEPPADTIAHIAVSSSSSKGENASSSSEASSRQDRNKNSKNQRQIILNPFDDESTTSTYRSPFDDDLSSHSKSLSQKNPFENVENVNTGNQQDDEAEEAMQTKLAEIQAKYAERMAWQLSRIAALQEENDIKDIQLKNLQERLETQQQDCSSHKRMFGKWMRNDAKSNRAETEVRLPSV</sequence>
<feature type="compositionally biased region" description="Polar residues" evidence="2">
    <location>
        <begin position="75"/>
        <end position="84"/>
    </location>
</feature>
<protein>
    <submittedName>
        <fullName evidence="3">Uncharacterized protein</fullName>
    </submittedName>
</protein>
<evidence type="ECO:0000313" key="4">
    <source>
        <dbReference type="Proteomes" id="UP000693970"/>
    </source>
</evidence>
<feature type="region of interest" description="Disordered" evidence="2">
    <location>
        <begin position="17"/>
        <end position="84"/>
    </location>
</feature>
<accession>A0A9K3KFF7</accession>
<dbReference type="AlphaFoldDB" id="A0A9K3KFF7"/>
<reference evidence="3" key="1">
    <citation type="journal article" date="2021" name="Sci. Rep.">
        <title>Diploid genomic architecture of Nitzschia inconspicua, an elite biomass production diatom.</title>
        <authorList>
            <person name="Oliver A."/>
            <person name="Podell S."/>
            <person name="Pinowska A."/>
            <person name="Traller J.C."/>
            <person name="Smith S.R."/>
            <person name="McClure R."/>
            <person name="Beliaev A."/>
            <person name="Bohutskyi P."/>
            <person name="Hill E.A."/>
            <person name="Rabines A."/>
            <person name="Zheng H."/>
            <person name="Allen L.Z."/>
            <person name="Kuo A."/>
            <person name="Grigoriev I.V."/>
            <person name="Allen A.E."/>
            <person name="Hazlebeck D."/>
            <person name="Allen E.E."/>
        </authorList>
    </citation>
    <scope>NUCLEOTIDE SEQUENCE</scope>
    <source>
        <strain evidence="3">Hildebrandi</strain>
    </source>
</reference>
<feature type="compositionally biased region" description="Polar residues" evidence="2">
    <location>
        <begin position="314"/>
        <end position="329"/>
    </location>
</feature>
<gene>
    <name evidence="3" type="ORF">IV203_020621</name>
</gene>
<keyword evidence="4" id="KW-1185">Reference proteome</keyword>
<feature type="compositionally biased region" description="Acidic residues" evidence="2">
    <location>
        <begin position="49"/>
        <end position="62"/>
    </location>
</feature>
<organism evidence="3 4">
    <name type="scientific">Nitzschia inconspicua</name>
    <dbReference type="NCBI Taxonomy" id="303405"/>
    <lineage>
        <taxon>Eukaryota</taxon>
        <taxon>Sar</taxon>
        <taxon>Stramenopiles</taxon>
        <taxon>Ochrophyta</taxon>
        <taxon>Bacillariophyta</taxon>
        <taxon>Bacillariophyceae</taxon>
        <taxon>Bacillariophycidae</taxon>
        <taxon>Bacillariales</taxon>
        <taxon>Bacillariaceae</taxon>
        <taxon>Nitzschia</taxon>
    </lineage>
</organism>
<proteinExistence type="predicted"/>
<evidence type="ECO:0000313" key="3">
    <source>
        <dbReference type="EMBL" id="KAG7342677.1"/>
    </source>
</evidence>
<feature type="coiled-coil region" evidence="1">
    <location>
        <begin position="360"/>
        <end position="394"/>
    </location>
</feature>
<name>A0A9K3KFF7_9STRA</name>
<feature type="compositionally biased region" description="Low complexity" evidence="2">
    <location>
        <begin position="252"/>
        <end position="268"/>
    </location>
</feature>
<feature type="region of interest" description="Disordered" evidence="2">
    <location>
        <begin position="251"/>
        <end position="334"/>
    </location>
</feature>
<dbReference type="Proteomes" id="UP000693970">
    <property type="component" value="Unassembled WGS sequence"/>
</dbReference>
<feature type="compositionally biased region" description="Polar residues" evidence="2">
    <location>
        <begin position="23"/>
        <end position="34"/>
    </location>
</feature>
<evidence type="ECO:0000256" key="1">
    <source>
        <dbReference type="SAM" id="Coils"/>
    </source>
</evidence>
<comment type="caution">
    <text evidence="3">The sequence shown here is derived from an EMBL/GenBank/DDBJ whole genome shotgun (WGS) entry which is preliminary data.</text>
</comment>
<dbReference type="EMBL" id="JAGRRH010000024">
    <property type="protein sequence ID" value="KAG7342677.1"/>
    <property type="molecule type" value="Genomic_DNA"/>
</dbReference>
<keyword evidence="1" id="KW-0175">Coiled coil</keyword>
<reference evidence="3" key="2">
    <citation type="submission" date="2021-04" db="EMBL/GenBank/DDBJ databases">
        <authorList>
            <person name="Podell S."/>
        </authorList>
    </citation>
    <scope>NUCLEOTIDE SEQUENCE</scope>
    <source>
        <strain evidence="3">Hildebrandi</strain>
    </source>
</reference>
<feature type="coiled-coil region" evidence="1">
    <location>
        <begin position="149"/>
        <end position="239"/>
    </location>
</feature>
<evidence type="ECO:0000256" key="2">
    <source>
        <dbReference type="SAM" id="MobiDB-lite"/>
    </source>
</evidence>